<dbReference type="AlphaFoldDB" id="A0A317D2X8"/>
<evidence type="ECO:0000313" key="2">
    <source>
        <dbReference type="EMBL" id="PWR09188.1"/>
    </source>
</evidence>
<comment type="caution">
    <text evidence="2">The sequence shown here is derived from an EMBL/GenBank/DDBJ whole genome shotgun (WGS) entry which is preliminary data.</text>
</comment>
<dbReference type="EMBL" id="QGKS01000404">
    <property type="protein sequence ID" value="PWR09188.1"/>
    <property type="molecule type" value="Genomic_DNA"/>
</dbReference>
<organism evidence="2 3">
    <name type="scientific">Micromonospora sicca</name>
    <dbReference type="NCBI Taxonomy" id="2202420"/>
    <lineage>
        <taxon>Bacteria</taxon>
        <taxon>Bacillati</taxon>
        <taxon>Actinomycetota</taxon>
        <taxon>Actinomycetes</taxon>
        <taxon>Micromonosporales</taxon>
        <taxon>Micromonosporaceae</taxon>
        <taxon>Micromonospora</taxon>
    </lineage>
</organism>
<dbReference type="Pfam" id="PF21837">
    <property type="entry name" value="DUF6896"/>
    <property type="match status" value="1"/>
</dbReference>
<reference evidence="2 3" key="1">
    <citation type="submission" date="2018-05" db="EMBL/GenBank/DDBJ databases">
        <title>Micromonosporas from Atacama Desert.</title>
        <authorList>
            <person name="Carro L."/>
            <person name="Golinska P."/>
            <person name="Klenk H.-P."/>
            <person name="Goodfellow M."/>
        </authorList>
    </citation>
    <scope>NUCLEOTIDE SEQUENCE [LARGE SCALE GENOMIC DNA]</scope>
    <source>
        <strain evidence="2 3">4G51</strain>
    </source>
</reference>
<name>A0A317D2X8_9ACTN</name>
<gene>
    <name evidence="2" type="ORF">DKT69_31355</name>
</gene>
<feature type="domain" description="DUF6896" evidence="1">
    <location>
        <begin position="25"/>
        <end position="148"/>
    </location>
</feature>
<sequence>MTRAMITPGLDADTWRMARVASAVDAVRRFAAALHDIRGRLLADLSPIADIADLLAAVRSRRELPCEGVTRSGIAYTVHWAGCRMISSDGREVDVDLVTDPLLGRDVEAFDAWRIRWFLDEAADDGYRHEDIVIACSHLAREGALREVVEGRWFTLPDTLGGPA</sequence>
<dbReference type="InterPro" id="IPR054191">
    <property type="entry name" value="DUF6896"/>
</dbReference>
<evidence type="ECO:0000259" key="1">
    <source>
        <dbReference type="Pfam" id="PF21837"/>
    </source>
</evidence>
<accession>A0A317D2X8</accession>
<protein>
    <recommendedName>
        <fullName evidence="1">DUF6896 domain-containing protein</fullName>
    </recommendedName>
</protein>
<evidence type="ECO:0000313" key="3">
    <source>
        <dbReference type="Proteomes" id="UP000246050"/>
    </source>
</evidence>
<proteinExistence type="predicted"/>
<dbReference type="Proteomes" id="UP000246050">
    <property type="component" value="Unassembled WGS sequence"/>
</dbReference>